<evidence type="ECO:0000256" key="1">
    <source>
        <dbReference type="ARBA" id="ARBA00022723"/>
    </source>
</evidence>
<gene>
    <name evidence="4" type="ORF">SAMN05216225_100966</name>
</gene>
<dbReference type="EMBL" id="FQVW01000009">
    <property type="protein sequence ID" value="SHF93329.1"/>
    <property type="molecule type" value="Genomic_DNA"/>
</dbReference>
<dbReference type="SUPFAM" id="SSF56300">
    <property type="entry name" value="Metallo-dependent phosphatases"/>
    <property type="match status" value="1"/>
</dbReference>
<evidence type="ECO:0000313" key="4">
    <source>
        <dbReference type="EMBL" id="SHF93329.1"/>
    </source>
</evidence>
<keyword evidence="5" id="KW-1185">Reference proteome</keyword>
<dbReference type="GO" id="GO:0008758">
    <property type="term" value="F:UDP-2,3-diacylglucosamine hydrolase activity"/>
    <property type="evidence" value="ECO:0007669"/>
    <property type="project" value="TreeGrafter"/>
</dbReference>
<proteinExistence type="predicted"/>
<dbReference type="PANTHER" id="PTHR31302">
    <property type="entry name" value="TRANSMEMBRANE PROTEIN WITH METALLOPHOSPHOESTERASE DOMAIN-RELATED"/>
    <property type="match status" value="1"/>
</dbReference>
<dbReference type="Proteomes" id="UP000183988">
    <property type="component" value="Unassembled WGS sequence"/>
</dbReference>
<dbReference type="Gene3D" id="3.60.21.10">
    <property type="match status" value="1"/>
</dbReference>
<dbReference type="PANTHER" id="PTHR31302:SF31">
    <property type="entry name" value="PHOSPHODIESTERASE YAEI"/>
    <property type="match status" value="1"/>
</dbReference>
<evidence type="ECO:0000313" key="5">
    <source>
        <dbReference type="Proteomes" id="UP000183988"/>
    </source>
</evidence>
<reference evidence="4 5" key="1">
    <citation type="submission" date="2016-11" db="EMBL/GenBank/DDBJ databases">
        <authorList>
            <person name="Jaros S."/>
            <person name="Januszkiewicz K."/>
            <person name="Wedrychowicz H."/>
        </authorList>
    </citation>
    <scope>NUCLEOTIDE SEQUENCE [LARGE SCALE GENOMIC DNA]</scope>
    <source>
        <strain evidence="4 5">IBRC-M 10683</strain>
    </source>
</reference>
<dbReference type="GO" id="GO:0009245">
    <property type="term" value="P:lipid A biosynthetic process"/>
    <property type="evidence" value="ECO:0007669"/>
    <property type="project" value="TreeGrafter"/>
</dbReference>
<dbReference type="GO" id="GO:0016020">
    <property type="term" value="C:membrane"/>
    <property type="evidence" value="ECO:0007669"/>
    <property type="project" value="GOC"/>
</dbReference>
<keyword evidence="1" id="KW-0479">Metal-binding</keyword>
<evidence type="ECO:0000259" key="3">
    <source>
        <dbReference type="Pfam" id="PF00149"/>
    </source>
</evidence>
<dbReference type="InterPro" id="IPR029052">
    <property type="entry name" value="Metallo-depent_PP-like"/>
</dbReference>
<dbReference type="Pfam" id="PF00149">
    <property type="entry name" value="Metallophos"/>
    <property type="match status" value="1"/>
</dbReference>
<dbReference type="CDD" id="cd07385">
    <property type="entry name" value="MPP_YkuE_C"/>
    <property type="match status" value="1"/>
</dbReference>
<evidence type="ECO:0000256" key="2">
    <source>
        <dbReference type="ARBA" id="ARBA00022801"/>
    </source>
</evidence>
<protein>
    <recommendedName>
        <fullName evidence="3">Calcineurin-like phosphoesterase domain-containing protein</fullName>
    </recommendedName>
</protein>
<feature type="domain" description="Calcineurin-like phosphoesterase" evidence="3">
    <location>
        <begin position="54"/>
        <end position="223"/>
    </location>
</feature>
<name>A0A1M5FPH4_9BACI</name>
<keyword evidence="2" id="KW-0378">Hydrolase</keyword>
<dbReference type="InterPro" id="IPR051158">
    <property type="entry name" value="Metallophosphoesterase_sf"/>
</dbReference>
<dbReference type="InterPro" id="IPR004843">
    <property type="entry name" value="Calcineurin-like_PHP"/>
</dbReference>
<organism evidence="4 5">
    <name type="scientific">Ornithinibacillus halophilus</name>
    <dbReference type="NCBI Taxonomy" id="930117"/>
    <lineage>
        <taxon>Bacteria</taxon>
        <taxon>Bacillati</taxon>
        <taxon>Bacillota</taxon>
        <taxon>Bacilli</taxon>
        <taxon>Bacillales</taxon>
        <taxon>Bacillaceae</taxon>
        <taxon>Ornithinibacillus</taxon>
    </lineage>
</organism>
<accession>A0A1M5FPH4</accession>
<dbReference type="RefSeq" id="WP_407668438.1">
    <property type="nucleotide sequence ID" value="NZ_FQVW01000009.1"/>
</dbReference>
<sequence length="286" mass="32161">MIPIRLFKKKKFLVLSIILLILLVLFSYSQNNWLTTTSITIKSKELPSNFDGYKIVQLSDIHNKTFGKNQKRLVSKVKNEKPDIIFVTGDLIDARKYDEEPSLILMEQLVNIAPTYFVTGNHEWSSGKYESLEAKLLSAGVHVLRNESERLTIEEQKILLLGIDDPYGSESYVDVAITKDSLNPFADEIEQSSYTLLLAHRPELFSTYQEYGIDVTFSGHAHGGQVRLPFVGGLVAPGQGFFPNFTAGKYEENESTLVVSRGLGNSIIPQRIFNLPEVVSITLETE</sequence>
<dbReference type="AlphaFoldDB" id="A0A1M5FPH4"/>
<dbReference type="GO" id="GO:0046872">
    <property type="term" value="F:metal ion binding"/>
    <property type="evidence" value="ECO:0007669"/>
    <property type="project" value="UniProtKB-KW"/>
</dbReference>